<dbReference type="Proteomes" id="UP000092730">
    <property type="component" value="Chromosome 3"/>
</dbReference>
<feature type="region of interest" description="Disordered" evidence="2">
    <location>
        <begin position="1"/>
        <end position="74"/>
    </location>
</feature>
<accession>A0AAJ8K8H7</accession>
<keyword evidence="1" id="KW-0175">Coiled coil</keyword>
<organism evidence="3 4">
    <name type="scientific">Kwoniella bestiolae CBS 10118</name>
    <dbReference type="NCBI Taxonomy" id="1296100"/>
    <lineage>
        <taxon>Eukaryota</taxon>
        <taxon>Fungi</taxon>
        <taxon>Dikarya</taxon>
        <taxon>Basidiomycota</taxon>
        <taxon>Agaricomycotina</taxon>
        <taxon>Tremellomycetes</taxon>
        <taxon>Tremellales</taxon>
        <taxon>Cryptococcaceae</taxon>
        <taxon>Kwoniella</taxon>
    </lineage>
</organism>
<protein>
    <submittedName>
        <fullName evidence="3">Uncharacterized protein</fullName>
    </submittedName>
</protein>
<proteinExistence type="predicted"/>
<dbReference type="KEGG" id="kbi:30213615"/>
<sequence length="275" mass="30658">MTTPSRLQARKALAPSTINIPSKRHTRSSSSLHIPSDGLTDPRTSKSKSPLKVLRSKSNGDENQNAITPSVVADKKVKGMGVDSTRLGRLERKVERNDQLMGGKISALEDRFTELQTHVLYVLSRSPCPSHANPGSGEVDYLRSPPVPALKRKLKEAELERSFTLNGNEKRQKVEVVEDGGQVVEMKLEDLQDLKSQLREQKQMIDTLVARDKQREEQVKSLSETVQLLRVTTDRFQFDLDAGQGQVADMEGRVDNLEEGREVGEASMLINGYEP</sequence>
<keyword evidence="4" id="KW-1185">Reference proteome</keyword>
<dbReference type="RefSeq" id="XP_065726007.1">
    <property type="nucleotide sequence ID" value="XM_065869935.1"/>
</dbReference>
<evidence type="ECO:0000313" key="3">
    <source>
        <dbReference type="EMBL" id="WVW82702.1"/>
    </source>
</evidence>
<evidence type="ECO:0000256" key="1">
    <source>
        <dbReference type="SAM" id="Coils"/>
    </source>
</evidence>
<reference evidence="3" key="1">
    <citation type="submission" date="2013-07" db="EMBL/GenBank/DDBJ databases">
        <authorList>
            <consortium name="The Broad Institute Genome Sequencing Platform"/>
            <person name="Cuomo C."/>
            <person name="Litvintseva A."/>
            <person name="Chen Y."/>
            <person name="Heitman J."/>
            <person name="Sun S."/>
            <person name="Springer D."/>
            <person name="Dromer F."/>
            <person name="Young S.K."/>
            <person name="Zeng Q."/>
            <person name="Gargeya S."/>
            <person name="Fitzgerald M."/>
            <person name="Abouelleil A."/>
            <person name="Alvarado L."/>
            <person name="Berlin A.M."/>
            <person name="Chapman S.B."/>
            <person name="Dewar J."/>
            <person name="Goldberg J."/>
            <person name="Griggs A."/>
            <person name="Gujja S."/>
            <person name="Hansen M."/>
            <person name="Howarth C."/>
            <person name="Imamovic A."/>
            <person name="Larimer J."/>
            <person name="McCowan C."/>
            <person name="Murphy C."/>
            <person name="Pearson M."/>
            <person name="Priest M."/>
            <person name="Roberts A."/>
            <person name="Saif S."/>
            <person name="Shea T."/>
            <person name="Sykes S."/>
            <person name="Wortman J."/>
            <person name="Nusbaum C."/>
            <person name="Birren B."/>
        </authorList>
    </citation>
    <scope>NUCLEOTIDE SEQUENCE</scope>
    <source>
        <strain evidence="3">CBS 10118</strain>
    </source>
</reference>
<gene>
    <name evidence="3" type="ORF">I302_104713</name>
</gene>
<dbReference type="EMBL" id="CP144543">
    <property type="protein sequence ID" value="WVW82702.1"/>
    <property type="molecule type" value="Genomic_DNA"/>
</dbReference>
<dbReference type="GeneID" id="30213615"/>
<evidence type="ECO:0000256" key="2">
    <source>
        <dbReference type="SAM" id="MobiDB-lite"/>
    </source>
</evidence>
<name>A0AAJ8K8H7_9TREE</name>
<feature type="coiled-coil region" evidence="1">
    <location>
        <begin position="181"/>
        <end position="211"/>
    </location>
</feature>
<reference evidence="3" key="2">
    <citation type="submission" date="2024-02" db="EMBL/GenBank/DDBJ databases">
        <title>Comparative genomics of Cryptococcus and Kwoniella reveals pathogenesis evolution and contrasting modes of karyotype evolution via chromosome fusion or intercentromeric recombination.</title>
        <authorList>
            <person name="Coelho M.A."/>
            <person name="David-Palma M."/>
            <person name="Shea T."/>
            <person name="Bowers K."/>
            <person name="McGinley-Smith S."/>
            <person name="Mohammad A.W."/>
            <person name="Gnirke A."/>
            <person name="Yurkov A.M."/>
            <person name="Nowrousian M."/>
            <person name="Sun S."/>
            <person name="Cuomo C.A."/>
            <person name="Heitman J."/>
        </authorList>
    </citation>
    <scope>NUCLEOTIDE SEQUENCE</scope>
    <source>
        <strain evidence="3">CBS 10118</strain>
    </source>
</reference>
<evidence type="ECO:0000313" key="4">
    <source>
        <dbReference type="Proteomes" id="UP000092730"/>
    </source>
</evidence>
<dbReference type="AlphaFoldDB" id="A0AAJ8K8H7"/>